<organism evidence="4 5">
    <name type="scientific">Candidatus Cerribacteria bacterium 'Amazon FNV 2010 28 9'</name>
    <dbReference type="NCBI Taxonomy" id="2081795"/>
    <lineage>
        <taxon>Bacteria</taxon>
        <taxon>Candidatus Cerribacteria</taxon>
    </lineage>
</organism>
<dbReference type="InterPro" id="IPR031107">
    <property type="entry name" value="Small_HSP"/>
</dbReference>
<sequence>MSYLVPKSFWSMPSLSSMFDDDDWGFASNSPSGLSVSEDDKQVYVEAAVPGVDPKDVDITFEKGVVRITASTKQEEKDGRKIWKRSLSEFSYQFTIPGNVDVDEEPSAEVKNGIVHLTFTKSAKAQPKKIAVKGA</sequence>
<reference evidence="4 5" key="1">
    <citation type="submission" date="2018-02" db="EMBL/GenBank/DDBJ databases">
        <title>Genomic Reconstructions from Amazon Rainforest and Pasture Soil Reveal Novel Insights into the Physiology of Candidate Phyla in Tropical Sites.</title>
        <authorList>
            <person name="Kroeger M.E."/>
            <person name="Delmont T."/>
            <person name="Eren A.M."/>
            <person name="Guo J."/>
            <person name="Meyer K.M."/>
            <person name="Khan K."/>
            <person name="Rodrigues J.L.M."/>
            <person name="Bohannan B.J.M."/>
            <person name="Tringe S."/>
            <person name="Borges C.D."/>
            <person name="Tiedje J."/>
            <person name="Tsai S.M."/>
            <person name="Nusslein K."/>
        </authorList>
    </citation>
    <scope>NUCLEOTIDE SEQUENCE [LARGE SCALE GENOMIC DNA]</scope>
    <source>
        <strain evidence="4">Amazon FNV 2010 28 9</strain>
    </source>
</reference>
<accession>A0A317JPI1</accession>
<dbReference type="SUPFAM" id="SSF49764">
    <property type="entry name" value="HSP20-like chaperones"/>
    <property type="match status" value="1"/>
</dbReference>
<evidence type="ECO:0000313" key="4">
    <source>
        <dbReference type="EMBL" id="PWU23597.1"/>
    </source>
</evidence>
<dbReference type="Pfam" id="PF00011">
    <property type="entry name" value="HSP20"/>
    <property type="match status" value="1"/>
</dbReference>
<dbReference type="CDD" id="cd06464">
    <property type="entry name" value="ACD_sHsps-like"/>
    <property type="match status" value="1"/>
</dbReference>
<evidence type="ECO:0000259" key="3">
    <source>
        <dbReference type="PROSITE" id="PS01031"/>
    </source>
</evidence>
<dbReference type="InterPro" id="IPR002068">
    <property type="entry name" value="A-crystallin/Hsp20_dom"/>
</dbReference>
<dbReference type="PANTHER" id="PTHR11527">
    <property type="entry name" value="HEAT-SHOCK PROTEIN 20 FAMILY MEMBER"/>
    <property type="match status" value="1"/>
</dbReference>
<evidence type="ECO:0000256" key="2">
    <source>
        <dbReference type="RuleBase" id="RU003616"/>
    </source>
</evidence>
<dbReference type="PROSITE" id="PS01031">
    <property type="entry name" value="SHSP"/>
    <property type="match status" value="1"/>
</dbReference>
<comment type="caution">
    <text evidence="4">The sequence shown here is derived from an EMBL/GenBank/DDBJ whole genome shotgun (WGS) entry which is preliminary data.</text>
</comment>
<feature type="domain" description="SHSP" evidence="3">
    <location>
        <begin position="25"/>
        <end position="135"/>
    </location>
</feature>
<dbReference type="AlphaFoldDB" id="A0A317JPI1"/>
<name>A0A317JPI1_9BACT</name>
<gene>
    <name evidence="4" type="ORF">C5B42_02430</name>
</gene>
<comment type="similarity">
    <text evidence="1 2">Belongs to the small heat shock protein (HSP20) family.</text>
</comment>
<protein>
    <recommendedName>
        <fullName evidence="3">SHSP domain-containing protein</fullName>
    </recommendedName>
</protein>
<evidence type="ECO:0000256" key="1">
    <source>
        <dbReference type="PROSITE-ProRule" id="PRU00285"/>
    </source>
</evidence>
<dbReference type="Gene3D" id="2.60.40.790">
    <property type="match status" value="1"/>
</dbReference>
<dbReference type="InterPro" id="IPR008978">
    <property type="entry name" value="HSP20-like_chaperone"/>
</dbReference>
<evidence type="ECO:0000313" key="5">
    <source>
        <dbReference type="Proteomes" id="UP000246104"/>
    </source>
</evidence>
<dbReference type="Proteomes" id="UP000246104">
    <property type="component" value="Unassembled WGS sequence"/>
</dbReference>
<proteinExistence type="inferred from homology"/>
<dbReference type="EMBL" id="PSRQ01000029">
    <property type="protein sequence ID" value="PWU23597.1"/>
    <property type="molecule type" value="Genomic_DNA"/>
</dbReference>